<dbReference type="GO" id="GO:0043953">
    <property type="term" value="P:protein transport by the Tat complex"/>
    <property type="evidence" value="ECO:0007669"/>
    <property type="project" value="UniProtKB-UniRule"/>
</dbReference>
<dbReference type="EMBL" id="CP000112">
    <property type="protein sequence ID" value="ABB38268.1"/>
    <property type="molecule type" value="Genomic_DNA"/>
</dbReference>
<keyword evidence="8 9" id="KW-0472">Membrane</keyword>
<evidence type="ECO:0000256" key="10">
    <source>
        <dbReference type="SAM" id="MobiDB-lite"/>
    </source>
</evidence>
<dbReference type="PANTHER" id="PTHR33162:SF1">
    <property type="entry name" value="SEC-INDEPENDENT PROTEIN TRANSLOCASE PROTEIN TATA, CHLOROPLASTIC"/>
    <property type="match status" value="1"/>
</dbReference>
<dbReference type="HAMAP" id="MF_00237">
    <property type="entry name" value="TatB"/>
    <property type="match status" value="1"/>
</dbReference>
<dbReference type="GO" id="GO:0033281">
    <property type="term" value="C:TAT protein transport complex"/>
    <property type="evidence" value="ECO:0007669"/>
    <property type="project" value="UniProtKB-UniRule"/>
</dbReference>
<feature type="compositionally biased region" description="Basic and acidic residues" evidence="10">
    <location>
        <begin position="83"/>
        <end position="94"/>
    </location>
</feature>
<evidence type="ECO:0000256" key="3">
    <source>
        <dbReference type="ARBA" id="ARBA00022475"/>
    </source>
</evidence>
<dbReference type="Gene3D" id="1.20.5.3310">
    <property type="match status" value="1"/>
</dbReference>
<feature type="compositionally biased region" description="Basic and acidic residues" evidence="10">
    <location>
        <begin position="58"/>
        <end position="71"/>
    </location>
</feature>
<organism evidence="11 12">
    <name type="scientific">Oleidesulfovibrio alaskensis (strain ATCC BAA-1058 / DSM 17464 / G20)</name>
    <name type="common">Desulfovibrio alaskensis</name>
    <dbReference type="NCBI Taxonomy" id="207559"/>
    <lineage>
        <taxon>Bacteria</taxon>
        <taxon>Pseudomonadati</taxon>
        <taxon>Thermodesulfobacteriota</taxon>
        <taxon>Desulfovibrionia</taxon>
        <taxon>Desulfovibrionales</taxon>
        <taxon>Desulfovibrionaceae</taxon>
        <taxon>Oleidesulfovibrio</taxon>
    </lineage>
</organism>
<dbReference type="AlphaFoldDB" id="Q311X8"/>
<evidence type="ECO:0000256" key="6">
    <source>
        <dbReference type="ARBA" id="ARBA00022989"/>
    </source>
</evidence>
<keyword evidence="3 9" id="KW-1003">Cell membrane</keyword>
<dbReference type="PRINTS" id="PR01506">
    <property type="entry name" value="TATBPROTEIN"/>
</dbReference>
<dbReference type="InterPro" id="IPR018448">
    <property type="entry name" value="TatB"/>
</dbReference>
<keyword evidence="6 9" id="KW-1133">Transmembrane helix</keyword>
<dbReference type="HOGENOM" id="CLU_086034_1_5_7"/>
<evidence type="ECO:0000256" key="1">
    <source>
        <dbReference type="ARBA" id="ARBA00004167"/>
    </source>
</evidence>
<evidence type="ECO:0000313" key="11">
    <source>
        <dbReference type="EMBL" id="ABB38268.1"/>
    </source>
</evidence>
<evidence type="ECO:0000256" key="9">
    <source>
        <dbReference type="HAMAP-Rule" id="MF_00237"/>
    </source>
</evidence>
<reference evidence="11 12" key="1">
    <citation type="journal article" date="2011" name="J. Bacteriol.">
        <title>Complete genome sequence and updated annotation of Desulfovibrio alaskensis G20.</title>
        <authorList>
            <person name="Hauser L.J."/>
            <person name="Land M.L."/>
            <person name="Brown S.D."/>
            <person name="Larimer F."/>
            <person name="Keller K.L."/>
            <person name="Rapp-Giles B.J."/>
            <person name="Price M.N."/>
            <person name="Lin M."/>
            <person name="Bruce D.C."/>
            <person name="Detter J.C."/>
            <person name="Tapia R."/>
            <person name="Han C.S."/>
            <person name="Goodwin L.A."/>
            <person name="Cheng J.F."/>
            <person name="Pitluck S."/>
            <person name="Copeland A."/>
            <person name="Lucas S."/>
            <person name="Nolan M."/>
            <person name="Lapidus A.L."/>
            <person name="Palumbo A.V."/>
            <person name="Wall J.D."/>
        </authorList>
    </citation>
    <scope>NUCLEOTIDE SEQUENCE [LARGE SCALE GENOMIC DNA]</scope>
    <source>
        <strain evidence="12">ATCC BAA 1058 / DSM 17464 / G20</strain>
    </source>
</reference>
<dbReference type="GO" id="GO:0008320">
    <property type="term" value="F:protein transmembrane transporter activity"/>
    <property type="evidence" value="ECO:0007669"/>
    <property type="project" value="UniProtKB-UniRule"/>
</dbReference>
<evidence type="ECO:0000256" key="4">
    <source>
        <dbReference type="ARBA" id="ARBA00022692"/>
    </source>
</evidence>
<keyword evidence="9" id="KW-0997">Cell inner membrane</keyword>
<evidence type="ECO:0000313" key="12">
    <source>
        <dbReference type="Proteomes" id="UP000002710"/>
    </source>
</evidence>
<dbReference type="PANTHER" id="PTHR33162">
    <property type="entry name" value="SEC-INDEPENDENT PROTEIN TRANSLOCASE PROTEIN TATA, CHLOROPLASTIC"/>
    <property type="match status" value="1"/>
</dbReference>
<keyword evidence="12" id="KW-1185">Reference proteome</keyword>
<evidence type="ECO:0000256" key="5">
    <source>
        <dbReference type="ARBA" id="ARBA00022927"/>
    </source>
</evidence>
<dbReference type="Pfam" id="PF02416">
    <property type="entry name" value="TatA_B_E"/>
    <property type="match status" value="1"/>
</dbReference>
<dbReference type="InterPro" id="IPR003369">
    <property type="entry name" value="TatA/B/E"/>
</dbReference>
<dbReference type="NCBIfam" id="TIGR01410">
    <property type="entry name" value="tatB"/>
    <property type="match status" value="1"/>
</dbReference>
<evidence type="ECO:0000256" key="7">
    <source>
        <dbReference type="ARBA" id="ARBA00023010"/>
    </source>
</evidence>
<dbReference type="KEGG" id="dde:Dde_1469"/>
<accession>Q311X8</accession>
<keyword evidence="4 9" id="KW-0812">Transmembrane</keyword>
<comment type="similarity">
    <text evidence="9">Belongs to the TatB family.</text>
</comment>
<name>Q311X8_OLEA2</name>
<feature type="region of interest" description="Disordered" evidence="10">
    <location>
        <begin position="57"/>
        <end position="126"/>
    </location>
</feature>
<sequence length="126" mass="13786">MFGIGTTELLVILVVALIVLGPKNLPKAARTLGKGLAEFRRVSTDFQRTINTEVELEEHEKRKQEARKDLYGDDETPAKKKTAKAEQRDPDAKPDIAVAPDSEQQDTAATAQADADAVTDKQKVKA</sequence>
<gene>
    <name evidence="11" type="ordered locus">Dde_1469</name>
</gene>
<dbReference type="Proteomes" id="UP000002710">
    <property type="component" value="Chromosome"/>
</dbReference>
<evidence type="ECO:0000256" key="8">
    <source>
        <dbReference type="ARBA" id="ARBA00023136"/>
    </source>
</evidence>
<keyword evidence="5 9" id="KW-0653">Protein transport</keyword>
<dbReference type="RefSeq" id="WP_011367435.1">
    <property type="nucleotide sequence ID" value="NC_007519.1"/>
</dbReference>
<evidence type="ECO:0000256" key="2">
    <source>
        <dbReference type="ARBA" id="ARBA00022448"/>
    </source>
</evidence>
<protein>
    <recommendedName>
        <fullName evidence="9">Sec-independent protein translocase protein TatB homolog</fullName>
    </recommendedName>
</protein>
<keyword evidence="7 9" id="KW-0811">Translocation</keyword>
<feature type="compositionally biased region" description="Low complexity" evidence="10">
    <location>
        <begin position="105"/>
        <end position="116"/>
    </location>
</feature>
<dbReference type="STRING" id="207559.Dde_1469"/>
<proteinExistence type="inferred from homology"/>
<keyword evidence="2 9" id="KW-0813">Transport</keyword>
<dbReference type="eggNOG" id="COG1826">
    <property type="taxonomic scope" value="Bacteria"/>
</dbReference>
<comment type="subcellular location">
    <subcellularLocation>
        <location evidence="9">Cell inner membrane</location>
        <topology evidence="9">Single-pass membrane protein</topology>
    </subcellularLocation>
    <subcellularLocation>
        <location evidence="1">Membrane</location>
        <topology evidence="1">Single-pass membrane protein</topology>
    </subcellularLocation>
</comment>